<proteinExistence type="predicted"/>
<evidence type="ECO:0000313" key="2">
    <source>
        <dbReference type="Proteomes" id="UP001243330"/>
    </source>
</evidence>
<protein>
    <submittedName>
        <fullName evidence="1">Uncharacterized protein</fullName>
    </submittedName>
</protein>
<dbReference type="EMBL" id="JAQOWY010000666">
    <property type="protein sequence ID" value="KAK1839484.1"/>
    <property type="molecule type" value="Genomic_DNA"/>
</dbReference>
<keyword evidence="2" id="KW-1185">Reference proteome</keyword>
<comment type="caution">
    <text evidence="1">The sequence shown here is derived from an EMBL/GenBank/DDBJ whole genome shotgun (WGS) entry which is preliminary data.</text>
</comment>
<accession>A0AAD9A1P5</accession>
<sequence length="40" mass="4473">MPLCSLLDRSSVPNLPFAQPEYPRSSALLELELDLPLDMT</sequence>
<dbReference type="AlphaFoldDB" id="A0AAD9A1P5"/>
<organism evidence="1 2">
    <name type="scientific">Colletotrichum chrysophilum</name>
    <dbReference type="NCBI Taxonomy" id="1836956"/>
    <lineage>
        <taxon>Eukaryota</taxon>
        <taxon>Fungi</taxon>
        <taxon>Dikarya</taxon>
        <taxon>Ascomycota</taxon>
        <taxon>Pezizomycotina</taxon>
        <taxon>Sordariomycetes</taxon>
        <taxon>Hypocreomycetidae</taxon>
        <taxon>Glomerellales</taxon>
        <taxon>Glomerellaceae</taxon>
        <taxon>Colletotrichum</taxon>
        <taxon>Colletotrichum gloeosporioides species complex</taxon>
    </lineage>
</organism>
<dbReference type="Proteomes" id="UP001243330">
    <property type="component" value="Unassembled WGS sequence"/>
</dbReference>
<reference evidence="1" key="1">
    <citation type="submission" date="2023-01" db="EMBL/GenBank/DDBJ databases">
        <title>Colletotrichum chrysophilum M932 genome sequence.</title>
        <authorList>
            <person name="Baroncelli R."/>
        </authorList>
    </citation>
    <scope>NUCLEOTIDE SEQUENCE</scope>
    <source>
        <strain evidence="1">M932</strain>
    </source>
</reference>
<evidence type="ECO:0000313" key="1">
    <source>
        <dbReference type="EMBL" id="KAK1839484.1"/>
    </source>
</evidence>
<gene>
    <name evidence="1" type="ORF">CCHR01_17892</name>
</gene>
<name>A0AAD9A1P5_9PEZI</name>